<protein>
    <recommendedName>
        <fullName evidence="5 6">Small ribosomal subunit protein uS19</fullName>
    </recommendedName>
</protein>
<keyword evidence="4 6" id="KW-0687">Ribonucleoprotein</keyword>
<dbReference type="AlphaFoldDB" id="A0A7J4JW86"/>
<dbReference type="PANTHER" id="PTHR11880:SF2">
    <property type="entry name" value="SMALL RIBOSOMAL SUBUNIT PROTEIN US19"/>
    <property type="match status" value="1"/>
</dbReference>
<evidence type="ECO:0000256" key="4">
    <source>
        <dbReference type="ARBA" id="ARBA00023274"/>
    </source>
</evidence>
<evidence type="ECO:0000256" key="6">
    <source>
        <dbReference type="HAMAP-Rule" id="MF_00531"/>
    </source>
</evidence>
<evidence type="ECO:0000256" key="1">
    <source>
        <dbReference type="ARBA" id="ARBA00003239"/>
    </source>
</evidence>
<keyword evidence="6" id="KW-0694">RNA-binding</keyword>
<dbReference type="Gene3D" id="3.30.860.10">
    <property type="entry name" value="30s Ribosomal Protein S19, Chain A"/>
    <property type="match status" value="1"/>
</dbReference>
<dbReference type="GO" id="GO:0022627">
    <property type="term" value="C:cytosolic small ribosomal subunit"/>
    <property type="evidence" value="ECO:0007669"/>
    <property type="project" value="UniProtKB-UniRule"/>
</dbReference>
<evidence type="ECO:0000313" key="10">
    <source>
        <dbReference type="Proteomes" id="UP000590964"/>
    </source>
</evidence>
<dbReference type="EMBL" id="JAGVWB010000019">
    <property type="protein sequence ID" value="MBS3058271.1"/>
    <property type="molecule type" value="Genomic_DNA"/>
</dbReference>
<organism evidence="8 10">
    <name type="scientific">Candidatus Iainarchaeum sp</name>
    <dbReference type="NCBI Taxonomy" id="3101447"/>
    <lineage>
        <taxon>Archaea</taxon>
        <taxon>Candidatus Iainarchaeota</taxon>
        <taxon>Candidatus Iainarchaeia</taxon>
        <taxon>Candidatus Iainarchaeales</taxon>
        <taxon>Candidatus Iainarchaeaceae</taxon>
        <taxon>Candidatus Iainarchaeum</taxon>
    </lineage>
</organism>
<dbReference type="PROSITE" id="PS00323">
    <property type="entry name" value="RIBOSOMAL_S19"/>
    <property type="match status" value="1"/>
</dbReference>
<dbReference type="Pfam" id="PF00203">
    <property type="entry name" value="Ribosomal_S19"/>
    <property type="match status" value="1"/>
</dbReference>
<dbReference type="Proteomes" id="UP000590964">
    <property type="component" value="Unassembled WGS sequence"/>
</dbReference>
<gene>
    <name evidence="6" type="primary">rps19p</name>
    <name evidence="8" type="ORF">HA222_01070</name>
    <name evidence="9" type="ORF">J4478_02625</name>
</gene>
<dbReference type="GO" id="GO:0019843">
    <property type="term" value="F:rRNA binding"/>
    <property type="evidence" value="ECO:0007669"/>
    <property type="project" value="UniProtKB-UniRule"/>
</dbReference>
<dbReference type="GO" id="GO:0003735">
    <property type="term" value="F:structural constituent of ribosome"/>
    <property type="evidence" value="ECO:0007669"/>
    <property type="project" value="UniProtKB-UniRule"/>
</dbReference>
<keyword evidence="3 6" id="KW-0689">Ribosomal protein</keyword>
<accession>A0A7J4JW86</accession>
<reference evidence="10" key="1">
    <citation type="journal article" date="2020" name="bioRxiv">
        <title>A rank-normalized archaeal taxonomy based on genome phylogeny resolves widespread incomplete and uneven classifications.</title>
        <authorList>
            <person name="Rinke C."/>
            <person name="Chuvochina M."/>
            <person name="Mussig A.J."/>
            <person name="Chaumeil P.-A."/>
            <person name="Waite D.W."/>
            <person name="Whitman W.B."/>
            <person name="Parks D.H."/>
            <person name="Hugenholtz P."/>
        </authorList>
    </citation>
    <scope>NUCLEOTIDE SEQUENCE [LARGE SCALE GENOMIC DNA]</scope>
</reference>
<dbReference type="HAMAP" id="MF_00531">
    <property type="entry name" value="Ribosomal_uS19"/>
    <property type="match status" value="1"/>
</dbReference>
<keyword evidence="6" id="KW-0699">rRNA-binding</keyword>
<evidence type="ECO:0000256" key="5">
    <source>
        <dbReference type="ARBA" id="ARBA00035163"/>
    </source>
</evidence>
<dbReference type="SUPFAM" id="SSF54570">
    <property type="entry name" value="Ribosomal protein S19"/>
    <property type="match status" value="1"/>
</dbReference>
<comment type="similarity">
    <text evidence="2 6 7">Belongs to the universal ribosomal protein uS19 family.</text>
</comment>
<dbReference type="PANTHER" id="PTHR11880">
    <property type="entry name" value="RIBOSOMAL PROTEIN S19P FAMILY MEMBER"/>
    <property type="match status" value="1"/>
</dbReference>
<evidence type="ECO:0000256" key="2">
    <source>
        <dbReference type="ARBA" id="ARBA00007345"/>
    </source>
</evidence>
<dbReference type="NCBIfam" id="TIGR01025">
    <property type="entry name" value="uS19_arch"/>
    <property type="match status" value="1"/>
</dbReference>
<dbReference type="Proteomes" id="UP000680185">
    <property type="component" value="Unassembled WGS sequence"/>
</dbReference>
<dbReference type="NCBIfam" id="NF003121">
    <property type="entry name" value="PRK04038.1"/>
    <property type="match status" value="1"/>
</dbReference>
<reference evidence="9" key="3">
    <citation type="submission" date="2021-05" db="EMBL/GenBank/DDBJ databases">
        <title>Protein family content uncovers lineage relationships and bacterial pathway maintenance mechanisms in DPANN archaea.</title>
        <authorList>
            <person name="Castelle C.J."/>
            <person name="Meheust R."/>
            <person name="Jaffe A.L."/>
            <person name="Seitz K."/>
            <person name="Gong X."/>
            <person name="Baker B.J."/>
            <person name="Banfield J.F."/>
        </authorList>
    </citation>
    <scope>NUCLEOTIDE SEQUENCE</scope>
    <source>
        <strain evidence="9">RIFCSPLOWO2_01_FULL_43_13</strain>
    </source>
</reference>
<dbReference type="GO" id="GO:0006412">
    <property type="term" value="P:translation"/>
    <property type="evidence" value="ECO:0007669"/>
    <property type="project" value="UniProtKB-UniRule"/>
</dbReference>
<dbReference type="InterPro" id="IPR020934">
    <property type="entry name" value="Ribosomal_uS19_CS"/>
</dbReference>
<evidence type="ECO:0000256" key="3">
    <source>
        <dbReference type="ARBA" id="ARBA00022980"/>
    </source>
</evidence>
<dbReference type="InterPro" id="IPR023575">
    <property type="entry name" value="Ribosomal_uS19_SF"/>
</dbReference>
<evidence type="ECO:0000313" key="9">
    <source>
        <dbReference type="EMBL" id="MBS3058271.1"/>
    </source>
</evidence>
<evidence type="ECO:0000313" key="8">
    <source>
        <dbReference type="EMBL" id="HIH21240.1"/>
    </source>
</evidence>
<reference evidence="9" key="2">
    <citation type="submission" date="2021-03" db="EMBL/GenBank/DDBJ databases">
        <authorList>
            <person name="Jaffe A."/>
        </authorList>
    </citation>
    <scope>NUCLEOTIDE SEQUENCE</scope>
    <source>
        <strain evidence="9">RIFCSPLOWO2_01_FULL_43_13</strain>
    </source>
</reference>
<dbReference type="InterPro" id="IPR002222">
    <property type="entry name" value="Ribosomal_uS19"/>
</dbReference>
<evidence type="ECO:0000256" key="7">
    <source>
        <dbReference type="RuleBase" id="RU003485"/>
    </source>
</evidence>
<dbReference type="PRINTS" id="PR00975">
    <property type="entry name" value="RIBOSOMALS19"/>
</dbReference>
<name>A0A7J4JW86_9ARCH</name>
<dbReference type="EMBL" id="DUFW01000019">
    <property type="protein sequence ID" value="HIH21240.1"/>
    <property type="molecule type" value="Genomic_DNA"/>
</dbReference>
<dbReference type="InterPro" id="IPR005713">
    <property type="entry name" value="Ribosomal_uS19_euk/arc"/>
</dbReference>
<proteinExistence type="inferred from homology"/>
<comment type="caution">
    <text evidence="8">The sequence shown here is derived from an EMBL/GenBank/DDBJ whole genome shotgun (WGS) entry which is preliminary data.</text>
</comment>
<comment type="function">
    <text evidence="1 6">Protein S19 forms a complex with S13 that binds strongly to the 16S ribosomal RNA.</text>
</comment>
<sequence length="133" mass="14895">MAKEFSFQGKALKELQELSSEEFAKLLTARKRRSLKHGIDSALLKRVEKALKEKNEGKEPKTIRTHKRNAIIIPKFVGLKFAVYNGHEFAILEVQPEMLGHMLGEFALTRKRLQHGKAGIGATKSSTAVQARG</sequence>
<dbReference type="GO" id="GO:0000028">
    <property type="term" value="P:ribosomal small subunit assembly"/>
    <property type="evidence" value="ECO:0007669"/>
    <property type="project" value="TreeGrafter"/>
</dbReference>